<dbReference type="PROSITE" id="PS50126">
    <property type="entry name" value="S1"/>
    <property type="match status" value="1"/>
</dbReference>
<dbReference type="OrthoDB" id="9804278at2"/>
<dbReference type="InterPro" id="IPR012340">
    <property type="entry name" value="NA-bd_OB-fold"/>
</dbReference>
<dbReference type="PANTHER" id="PTHR30001:SF0">
    <property type="entry name" value="RIBONUCLEASE G"/>
    <property type="match status" value="1"/>
</dbReference>
<dbReference type="InterPro" id="IPR019307">
    <property type="entry name" value="RNA-bd_AU-1/RNase_E/G"/>
</dbReference>
<dbReference type="GO" id="GO:0004540">
    <property type="term" value="F:RNA nuclease activity"/>
    <property type="evidence" value="ECO:0007669"/>
    <property type="project" value="InterPro"/>
</dbReference>
<dbReference type="SUPFAM" id="SSF50249">
    <property type="entry name" value="Nucleic acid-binding proteins"/>
    <property type="match status" value="1"/>
</dbReference>
<evidence type="ECO:0000256" key="3">
    <source>
        <dbReference type="ARBA" id="ARBA00022801"/>
    </source>
</evidence>
<dbReference type="Gene3D" id="2.40.50.140">
    <property type="entry name" value="Nucleic acid-binding proteins"/>
    <property type="match status" value="1"/>
</dbReference>
<keyword evidence="3" id="KW-0378">Hydrolase</keyword>
<protein>
    <submittedName>
        <fullName evidence="7">Ribonuclease G</fullName>
    </submittedName>
</protein>
<evidence type="ECO:0000313" key="8">
    <source>
        <dbReference type="Proteomes" id="UP000199300"/>
    </source>
</evidence>
<dbReference type="GO" id="GO:0006364">
    <property type="term" value="P:rRNA processing"/>
    <property type="evidence" value="ECO:0007669"/>
    <property type="project" value="TreeGrafter"/>
</dbReference>
<dbReference type="CDD" id="cd04453">
    <property type="entry name" value="S1_RNase_E"/>
    <property type="match status" value="1"/>
</dbReference>
<keyword evidence="5" id="KW-0694">RNA-binding</keyword>
<gene>
    <name evidence="7" type="ORF">SAMN04488134_106181</name>
</gene>
<proteinExistence type="predicted"/>
<dbReference type="GO" id="GO:0003723">
    <property type="term" value="F:RNA binding"/>
    <property type="evidence" value="ECO:0007669"/>
    <property type="project" value="UniProtKB-KW"/>
</dbReference>
<comment type="cofactor">
    <cofactor evidence="1">
        <name>Mg(2+)</name>
        <dbReference type="ChEBI" id="CHEBI:18420"/>
    </cofactor>
</comment>
<dbReference type="STRING" id="872970.SAMN04488134_106181"/>
<keyword evidence="8" id="KW-1185">Reference proteome</keyword>
<dbReference type="InterPro" id="IPR003029">
    <property type="entry name" value="S1_domain"/>
</dbReference>
<reference evidence="7 8" key="1">
    <citation type="submission" date="2016-10" db="EMBL/GenBank/DDBJ databases">
        <authorList>
            <person name="de Groot N.N."/>
        </authorList>
    </citation>
    <scope>NUCLEOTIDE SEQUENCE [LARGE SCALE GENOMIC DNA]</scope>
    <source>
        <strain evidence="7 8">CGMCC 1.10434</strain>
    </source>
</reference>
<dbReference type="AlphaFoldDB" id="A0A1H8P2A6"/>
<dbReference type="GO" id="GO:0016787">
    <property type="term" value="F:hydrolase activity"/>
    <property type="evidence" value="ECO:0007669"/>
    <property type="project" value="UniProtKB-KW"/>
</dbReference>
<dbReference type="InterPro" id="IPR004659">
    <property type="entry name" value="RNase_E/G"/>
</dbReference>
<evidence type="ECO:0000313" key="7">
    <source>
        <dbReference type="EMBL" id="SEO35891.1"/>
    </source>
</evidence>
<name>A0A1H8P2A6_9BACI</name>
<keyword evidence="4" id="KW-0460">Magnesium</keyword>
<keyword evidence="2" id="KW-0479">Metal-binding</keyword>
<evidence type="ECO:0000256" key="2">
    <source>
        <dbReference type="ARBA" id="ARBA00022723"/>
    </source>
</evidence>
<sequence>MINLILLTKAAEQIGCAIEDNQVIELALDRPNSPQLVGSIFLGKVVAVDKGLQAAFIDIGQPALAYIERKELVLAEKEQAQTIEELLVEGASLVVQVIKDAYQNKGARLTANVTLANDCLVFLPYGNKITISRKLDKQKNTDLKQNLKSSLLGNEGLIIRTQASGRTAAELIKSIAVLRQQWSIISKAALETKAGQLIWRDTPVINRFVRRFPLHEIQSIVCDDNRTVKAVSDRYPLLEEKLIWNQQAAVQLPQSVDQLFARMLEPTVLCQHGVTLVIEQTEALTVVDVNSSGYSGKRNHHNTALEVNKIAAQELARQLRLRNLSGIIIIDFIKMKSKKDQQYLINLINQCLKADSVQTTVFNFTSLGLLELTRKRESPAHAHVLADARPEKKVLSVESRVYQLERELIASRDEAVVVEVTKQFKELWRAWVQLAPIRADVYFVETRGVACYFIKRTGSSALIQAFLLEKKQQNIDKIY</sequence>
<dbReference type="GO" id="GO:0005737">
    <property type="term" value="C:cytoplasm"/>
    <property type="evidence" value="ECO:0007669"/>
    <property type="project" value="TreeGrafter"/>
</dbReference>
<organism evidence="7 8">
    <name type="scientific">Amphibacillus marinus</name>
    <dbReference type="NCBI Taxonomy" id="872970"/>
    <lineage>
        <taxon>Bacteria</taxon>
        <taxon>Bacillati</taxon>
        <taxon>Bacillota</taxon>
        <taxon>Bacilli</taxon>
        <taxon>Bacillales</taxon>
        <taxon>Bacillaceae</taxon>
        <taxon>Amphibacillus</taxon>
    </lineage>
</organism>
<dbReference type="Proteomes" id="UP000199300">
    <property type="component" value="Unassembled WGS sequence"/>
</dbReference>
<dbReference type="Pfam" id="PF10150">
    <property type="entry name" value="RNase_E_G"/>
    <property type="match status" value="1"/>
</dbReference>
<evidence type="ECO:0000256" key="1">
    <source>
        <dbReference type="ARBA" id="ARBA00001946"/>
    </source>
</evidence>
<dbReference type="PANTHER" id="PTHR30001">
    <property type="entry name" value="RIBONUCLEASE"/>
    <property type="match status" value="1"/>
</dbReference>
<accession>A0A1H8P2A6</accession>
<dbReference type="EMBL" id="FODJ01000006">
    <property type="protein sequence ID" value="SEO35891.1"/>
    <property type="molecule type" value="Genomic_DNA"/>
</dbReference>
<evidence type="ECO:0000256" key="5">
    <source>
        <dbReference type="ARBA" id="ARBA00022884"/>
    </source>
</evidence>
<evidence type="ECO:0000256" key="4">
    <source>
        <dbReference type="ARBA" id="ARBA00022842"/>
    </source>
</evidence>
<evidence type="ECO:0000259" key="6">
    <source>
        <dbReference type="PROSITE" id="PS50126"/>
    </source>
</evidence>
<dbReference type="GO" id="GO:0046872">
    <property type="term" value="F:metal ion binding"/>
    <property type="evidence" value="ECO:0007669"/>
    <property type="project" value="UniProtKB-KW"/>
</dbReference>
<feature type="domain" description="S1 motif" evidence="6">
    <location>
        <begin position="38"/>
        <end position="112"/>
    </location>
</feature>
<dbReference type="RefSeq" id="WP_091497639.1">
    <property type="nucleotide sequence ID" value="NZ_FODJ01000006.1"/>
</dbReference>